<dbReference type="OrthoDB" id="1692590at2759"/>
<gene>
    <name evidence="1" type="ORF">COLO4_26008</name>
</gene>
<dbReference type="Proteomes" id="UP000187203">
    <property type="component" value="Unassembled WGS sequence"/>
</dbReference>
<evidence type="ECO:0000313" key="1">
    <source>
        <dbReference type="EMBL" id="OMO75574.1"/>
    </source>
</evidence>
<comment type="caution">
    <text evidence="1">The sequence shown here is derived from an EMBL/GenBank/DDBJ whole genome shotgun (WGS) entry which is preliminary data.</text>
</comment>
<proteinExistence type="predicted"/>
<accession>A0A1R3HZ27</accession>
<reference evidence="2" key="1">
    <citation type="submission" date="2013-09" db="EMBL/GenBank/DDBJ databases">
        <title>Corchorus olitorius genome sequencing.</title>
        <authorList>
            <person name="Alam M."/>
            <person name="Haque M.S."/>
            <person name="Islam M.S."/>
            <person name="Emdad E.M."/>
            <person name="Islam M.M."/>
            <person name="Ahmed B."/>
            <person name="Halim A."/>
            <person name="Hossen Q.M.M."/>
            <person name="Hossain M.Z."/>
            <person name="Ahmed R."/>
            <person name="Khan M.M."/>
            <person name="Islam R."/>
            <person name="Rashid M.M."/>
            <person name="Khan S.A."/>
            <person name="Rahman M.S."/>
            <person name="Alam M."/>
            <person name="Yahiya A.S."/>
            <person name="Khan M.S."/>
            <person name="Azam M.S."/>
            <person name="Haque T."/>
            <person name="Lashkar M.Z.H."/>
            <person name="Akhand A.I."/>
            <person name="Morshed G."/>
            <person name="Roy S."/>
            <person name="Uddin K.S."/>
            <person name="Rabeya T."/>
            <person name="Hossain A.S."/>
            <person name="Chowdhury A."/>
            <person name="Snigdha A.R."/>
            <person name="Mortoza M.S."/>
            <person name="Matin S.A."/>
            <person name="Hoque S.M.E."/>
            <person name="Islam M.K."/>
            <person name="Roy D.K."/>
            <person name="Haider R."/>
            <person name="Moosa M.M."/>
            <person name="Elias S.M."/>
            <person name="Hasan A.M."/>
            <person name="Jahan S."/>
            <person name="Shafiuddin M."/>
            <person name="Mahmood N."/>
            <person name="Shommy N.S."/>
        </authorList>
    </citation>
    <scope>NUCLEOTIDE SEQUENCE [LARGE SCALE GENOMIC DNA]</scope>
    <source>
        <strain evidence="2">cv. O-4</strain>
    </source>
</reference>
<keyword evidence="2" id="KW-1185">Reference proteome</keyword>
<organism evidence="1 2">
    <name type="scientific">Corchorus olitorius</name>
    <dbReference type="NCBI Taxonomy" id="93759"/>
    <lineage>
        <taxon>Eukaryota</taxon>
        <taxon>Viridiplantae</taxon>
        <taxon>Streptophyta</taxon>
        <taxon>Embryophyta</taxon>
        <taxon>Tracheophyta</taxon>
        <taxon>Spermatophyta</taxon>
        <taxon>Magnoliopsida</taxon>
        <taxon>eudicotyledons</taxon>
        <taxon>Gunneridae</taxon>
        <taxon>Pentapetalae</taxon>
        <taxon>rosids</taxon>
        <taxon>malvids</taxon>
        <taxon>Malvales</taxon>
        <taxon>Malvaceae</taxon>
        <taxon>Grewioideae</taxon>
        <taxon>Apeibeae</taxon>
        <taxon>Corchorus</taxon>
    </lineage>
</organism>
<dbReference type="EMBL" id="AWUE01019196">
    <property type="protein sequence ID" value="OMO75574.1"/>
    <property type="molecule type" value="Genomic_DNA"/>
</dbReference>
<name>A0A1R3HZ27_9ROSI</name>
<dbReference type="STRING" id="93759.A0A1R3HZ27"/>
<sequence length="51" mass="5608">MGEVRGGCCPPMDLFRSEAMQLVQLIIPMESAHLTVSYLGDLGLLQFKDVP</sequence>
<protein>
    <submittedName>
        <fullName evidence="1">Vacuolar proton ATPase</fullName>
    </submittedName>
</protein>
<evidence type="ECO:0000313" key="2">
    <source>
        <dbReference type="Proteomes" id="UP000187203"/>
    </source>
</evidence>
<dbReference type="AlphaFoldDB" id="A0A1R3HZ27"/>